<dbReference type="PANTHER" id="PTHR32182">
    <property type="entry name" value="DNA REPLICATION AND REPAIR PROTEIN RECF"/>
    <property type="match status" value="1"/>
</dbReference>
<dbReference type="InterPro" id="IPR042174">
    <property type="entry name" value="RecF_2"/>
</dbReference>
<dbReference type="OrthoDB" id="9803889at2"/>
<keyword evidence="4 12" id="KW-0963">Cytoplasm</keyword>
<evidence type="ECO:0000256" key="10">
    <source>
        <dbReference type="ARBA" id="ARBA00023204"/>
    </source>
</evidence>
<protein>
    <recommendedName>
        <fullName evidence="3 12">DNA replication and repair protein RecF</fullName>
    </recommendedName>
</protein>
<keyword evidence="11 12" id="KW-0742">SOS response</keyword>
<dbReference type="InterPro" id="IPR001238">
    <property type="entry name" value="DNA-binding_RecF"/>
</dbReference>
<dbReference type="EMBL" id="WSLF01000015">
    <property type="protein sequence ID" value="KAE9630260.1"/>
    <property type="molecule type" value="Genomic_DNA"/>
</dbReference>
<reference evidence="15 16" key="1">
    <citation type="submission" date="2019-12" db="EMBL/GenBank/DDBJ databases">
        <title>Defluviitalea raffinosedens, isolated from a biogas fermenter, genome sequencing and characterization.</title>
        <authorList>
            <person name="Rettenmaier R."/>
            <person name="Schneider M."/>
            <person name="Neuhaus K."/>
            <person name="Liebl W."/>
            <person name="Zverlov V."/>
        </authorList>
    </citation>
    <scope>NUCLEOTIDE SEQUENCE [LARGE SCALE GENOMIC DNA]</scope>
    <source>
        <strain evidence="15 16">249c-K6</strain>
    </source>
</reference>
<dbReference type="NCBIfam" id="TIGR00611">
    <property type="entry name" value="recf"/>
    <property type="match status" value="1"/>
</dbReference>
<comment type="caution">
    <text evidence="15">The sequence shown here is derived from an EMBL/GenBank/DDBJ whole genome shotgun (WGS) entry which is preliminary data.</text>
</comment>
<dbReference type="PROSITE" id="PS00617">
    <property type="entry name" value="RECF_1"/>
    <property type="match status" value="1"/>
</dbReference>
<dbReference type="HAMAP" id="MF_00365">
    <property type="entry name" value="RecF"/>
    <property type="match status" value="1"/>
</dbReference>
<evidence type="ECO:0000256" key="7">
    <source>
        <dbReference type="ARBA" id="ARBA00022763"/>
    </source>
</evidence>
<dbReference type="Gene3D" id="1.20.1050.90">
    <property type="entry name" value="RecF/RecN/SMC, N-terminal domain"/>
    <property type="match status" value="1"/>
</dbReference>
<evidence type="ECO:0000256" key="13">
    <source>
        <dbReference type="RuleBase" id="RU000578"/>
    </source>
</evidence>
<evidence type="ECO:0000313" key="16">
    <source>
        <dbReference type="Proteomes" id="UP000483018"/>
    </source>
</evidence>
<keyword evidence="6 12" id="KW-0547">Nucleotide-binding</keyword>
<evidence type="ECO:0000256" key="11">
    <source>
        <dbReference type="ARBA" id="ARBA00023236"/>
    </source>
</evidence>
<dbReference type="GO" id="GO:0003697">
    <property type="term" value="F:single-stranded DNA binding"/>
    <property type="evidence" value="ECO:0007669"/>
    <property type="project" value="UniProtKB-UniRule"/>
</dbReference>
<dbReference type="InterPro" id="IPR003395">
    <property type="entry name" value="RecF/RecN/SMC_N"/>
</dbReference>
<dbReference type="GO" id="GO:0006302">
    <property type="term" value="P:double-strand break repair"/>
    <property type="evidence" value="ECO:0007669"/>
    <property type="project" value="TreeGrafter"/>
</dbReference>
<evidence type="ECO:0000256" key="3">
    <source>
        <dbReference type="ARBA" id="ARBA00020170"/>
    </source>
</evidence>
<comment type="similarity">
    <text evidence="2 12 13">Belongs to the RecF family.</text>
</comment>
<keyword evidence="7 12" id="KW-0227">DNA damage</keyword>
<gene>
    <name evidence="12 15" type="primary">recF</name>
    <name evidence="15" type="ORF">GND95_12640</name>
</gene>
<name>A0A7C8LI73_9FIRM</name>
<dbReference type="GO" id="GO:0009432">
    <property type="term" value="P:SOS response"/>
    <property type="evidence" value="ECO:0007669"/>
    <property type="project" value="UniProtKB-UniRule"/>
</dbReference>
<dbReference type="SUPFAM" id="SSF52540">
    <property type="entry name" value="P-loop containing nucleoside triphosphate hydrolases"/>
    <property type="match status" value="1"/>
</dbReference>
<keyword evidence="16" id="KW-1185">Reference proteome</keyword>
<dbReference type="AlphaFoldDB" id="A0A7C8LI73"/>
<dbReference type="GO" id="GO:0005737">
    <property type="term" value="C:cytoplasm"/>
    <property type="evidence" value="ECO:0007669"/>
    <property type="project" value="UniProtKB-SubCell"/>
</dbReference>
<evidence type="ECO:0000256" key="6">
    <source>
        <dbReference type="ARBA" id="ARBA00022741"/>
    </source>
</evidence>
<evidence type="ECO:0000256" key="4">
    <source>
        <dbReference type="ARBA" id="ARBA00022490"/>
    </source>
</evidence>
<keyword evidence="5 12" id="KW-0235">DNA replication</keyword>
<dbReference type="Proteomes" id="UP000483018">
    <property type="component" value="Unassembled WGS sequence"/>
</dbReference>
<evidence type="ECO:0000256" key="8">
    <source>
        <dbReference type="ARBA" id="ARBA00022840"/>
    </source>
</evidence>
<dbReference type="InterPro" id="IPR018078">
    <property type="entry name" value="DNA-binding_RecF_CS"/>
</dbReference>
<dbReference type="GO" id="GO:0000731">
    <property type="term" value="P:DNA synthesis involved in DNA repair"/>
    <property type="evidence" value="ECO:0007669"/>
    <property type="project" value="TreeGrafter"/>
</dbReference>
<evidence type="ECO:0000256" key="2">
    <source>
        <dbReference type="ARBA" id="ARBA00008016"/>
    </source>
</evidence>
<keyword evidence="8 12" id="KW-0067">ATP-binding</keyword>
<feature type="domain" description="RecF/RecN/SMC N-terminal" evidence="14">
    <location>
        <begin position="2"/>
        <end position="325"/>
    </location>
</feature>
<dbReference type="GO" id="GO:0005524">
    <property type="term" value="F:ATP binding"/>
    <property type="evidence" value="ECO:0007669"/>
    <property type="project" value="UniProtKB-UniRule"/>
</dbReference>
<organism evidence="15 16">
    <name type="scientific">Defluviitalea raffinosedens</name>
    <dbReference type="NCBI Taxonomy" id="1450156"/>
    <lineage>
        <taxon>Bacteria</taxon>
        <taxon>Bacillati</taxon>
        <taxon>Bacillota</taxon>
        <taxon>Clostridia</taxon>
        <taxon>Lachnospirales</taxon>
        <taxon>Defluviitaleaceae</taxon>
        <taxon>Defluviitalea</taxon>
    </lineage>
</organism>
<feature type="binding site" evidence="12">
    <location>
        <begin position="30"/>
        <end position="37"/>
    </location>
    <ligand>
        <name>ATP</name>
        <dbReference type="ChEBI" id="CHEBI:30616"/>
    </ligand>
</feature>
<dbReference type="Pfam" id="PF02463">
    <property type="entry name" value="SMC_N"/>
    <property type="match status" value="1"/>
</dbReference>
<dbReference type="Gene3D" id="3.40.50.300">
    <property type="entry name" value="P-loop containing nucleotide triphosphate hydrolases"/>
    <property type="match status" value="1"/>
</dbReference>
<keyword evidence="9 12" id="KW-0238">DNA-binding</keyword>
<accession>A0A7C8LI73</accession>
<comment type="function">
    <text evidence="12 13">The RecF protein is involved in DNA metabolism; it is required for DNA replication and normal SOS inducibility. RecF binds preferentially to single-stranded, linear DNA. It also seems to bind ATP.</text>
</comment>
<dbReference type="PROSITE" id="PS00618">
    <property type="entry name" value="RECF_2"/>
    <property type="match status" value="1"/>
</dbReference>
<sequence length="363" mass="42254">MYVKEVNLYQFRNYEQLNLSLHPKLNIFYGQNAQGKTNILESLYLCATGRSHRTTHEKEAIHWHKDEAHIRLFLHKQNRVEKIDFHLDKSGRKSAAHNGIPIQKLGELLGIINVVIFSPEDLQLIKSGPKERRRFLDIELCQLDRIYYYNLQQYHKVLKQRNHFLKQINKNPKDMTDIWDEQLVHFGEKVIEARKVFIEKLNHLALLIHGNITAQKEKLLVEYSPSVSSNQFREKLKENLVRDLQSGTTSIGPHRDDIVFKVNGMDLRTYGSQGQQRSAALSLKLAEIDLMKQETGEAPILLLDDVLSELDENRQKDLIAHIDDIQTILTCTGIEDLILKQIHKGFVYYVEDGHIYPKDSKML</sequence>
<dbReference type="RefSeq" id="WP_158741517.1">
    <property type="nucleotide sequence ID" value="NZ_JAFBEP010000010.1"/>
</dbReference>
<comment type="subcellular location">
    <subcellularLocation>
        <location evidence="1 12 13">Cytoplasm</location>
    </subcellularLocation>
</comment>
<evidence type="ECO:0000313" key="15">
    <source>
        <dbReference type="EMBL" id="KAE9630260.1"/>
    </source>
</evidence>
<dbReference type="InterPro" id="IPR027417">
    <property type="entry name" value="P-loop_NTPase"/>
</dbReference>
<proteinExistence type="inferred from homology"/>
<dbReference type="CDD" id="cd03242">
    <property type="entry name" value="ABC_RecF"/>
    <property type="match status" value="1"/>
</dbReference>
<keyword evidence="10 12" id="KW-0234">DNA repair</keyword>
<evidence type="ECO:0000256" key="5">
    <source>
        <dbReference type="ARBA" id="ARBA00022705"/>
    </source>
</evidence>
<dbReference type="PANTHER" id="PTHR32182:SF0">
    <property type="entry name" value="DNA REPLICATION AND REPAIR PROTEIN RECF"/>
    <property type="match status" value="1"/>
</dbReference>
<evidence type="ECO:0000256" key="9">
    <source>
        <dbReference type="ARBA" id="ARBA00023125"/>
    </source>
</evidence>
<evidence type="ECO:0000256" key="12">
    <source>
        <dbReference type="HAMAP-Rule" id="MF_00365"/>
    </source>
</evidence>
<evidence type="ECO:0000256" key="1">
    <source>
        <dbReference type="ARBA" id="ARBA00004496"/>
    </source>
</evidence>
<dbReference type="GO" id="GO:0006260">
    <property type="term" value="P:DNA replication"/>
    <property type="evidence" value="ECO:0007669"/>
    <property type="project" value="UniProtKB-UniRule"/>
</dbReference>
<evidence type="ECO:0000259" key="14">
    <source>
        <dbReference type="Pfam" id="PF02463"/>
    </source>
</evidence>